<proteinExistence type="predicted"/>
<evidence type="ECO:0000313" key="1">
    <source>
        <dbReference type="Proteomes" id="UP000095286"/>
    </source>
</evidence>
<dbReference type="WBParaSite" id="RSKR_0000450600.1">
    <property type="protein sequence ID" value="RSKR_0000450600.1"/>
    <property type="gene ID" value="RSKR_0000450600"/>
</dbReference>
<accession>A0AC35TVA8</accession>
<dbReference type="Proteomes" id="UP000095286">
    <property type="component" value="Unplaced"/>
</dbReference>
<reference evidence="2" key="1">
    <citation type="submission" date="2016-11" db="UniProtKB">
        <authorList>
            <consortium name="WormBaseParasite"/>
        </authorList>
    </citation>
    <scope>IDENTIFICATION</scope>
    <source>
        <strain evidence="2">KR3021</strain>
    </source>
</reference>
<name>A0AC35TVA8_9BILA</name>
<protein>
    <submittedName>
        <fullName evidence="2">Fucosyltransferase</fullName>
    </submittedName>
</protein>
<sequence length="453" mass="53906">MLQWTRYSPKWQRDFHIRCPAVADCVYTEDRSKITVANAVIFVGQFFNNTDIPRYRNKNQLYVYQNLDPFSKYSHPNSINRNKLNFFNLTSSLSNESDLPKHYGQWFQIRNQSKYQDLYFDKFYTDSFQIMYHKKKPILWDYNGKHSHSNYEKALNLVRKEIAIEEMANVLPSSLKHFPDSVQYKSIYNNYYFYIASEDVDCTDFISDVYWKRAHFNSVPIVSARLIYERRLPPYSFVAMDDFKSASDLVVYLKHLMNNQKDYLKYFEYRKHGWKLWNLDQGVAGYCGMCLQLKQKLFIQKTYKNVLENLGANLMCLPSNYILNKWKHSLHLKSNKLKRKFITNITMQTSLADTAVTQIKQMLTKNPDKEELILTKGMNLIKQSTDNHLLLSFKTKPKYFIKDKIAKNVDIINFKEGHHKKRLDEQLNVNRSMLEKVNQTKKENLEFKNGSNH</sequence>
<organism evidence="1 2">
    <name type="scientific">Rhabditophanes sp. KR3021</name>
    <dbReference type="NCBI Taxonomy" id="114890"/>
    <lineage>
        <taxon>Eukaryota</taxon>
        <taxon>Metazoa</taxon>
        <taxon>Ecdysozoa</taxon>
        <taxon>Nematoda</taxon>
        <taxon>Chromadorea</taxon>
        <taxon>Rhabditida</taxon>
        <taxon>Tylenchina</taxon>
        <taxon>Panagrolaimomorpha</taxon>
        <taxon>Strongyloidoidea</taxon>
        <taxon>Alloionematidae</taxon>
        <taxon>Rhabditophanes</taxon>
    </lineage>
</organism>
<evidence type="ECO:0000313" key="2">
    <source>
        <dbReference type="WBParaSite" id="RSKR_0000450600.1"/>
    </source>
</evidence>